<dbReference type="EMBL" id="AMQN01008794">
    <property type="status" value="NOT_ANNOTATED_CDS"/>
    <property type="molecule type" value="Genomic_DNA"/>
</dbReference>
<evidence type="ECO:0000256" key="1">
    <source>
        <dbReference type="ARBA" id="ARBA00004123"/>
    </source>
</evidence>
<evidence type="ECO:0000256" key="2">
    <source>
        <dbReference type="ARBA" id="ARBA00004496"/>
    </source>
</evidence>
<dbReference type="FunCoup" id="R7U8S0">
    <property type="interactions" value="650"/>
</dbReference>
<evidence type="ECO:0000313" key="10">
    <source>
        <dbReference type="EnsemblMetazoa" id="CapteP194308"/>
    </source>
</evidence>
<reference evidence="9 11" key="2">
    <citation type="journal article" date="2013" name="Nature">
        <title>Insights into bilaterian evolution from three spiralian genomes.</title>
        <authorList>
            <person name="Simakov O."/>
            <person name="Marletaz F."/>
            <person name="Cho S.J."/>
            <person name="Edsinger-Gonzales E."/>
            <person name="Havlak P."/>
            <person name="Hellsten U."/>
            <person name="Kuo D.H."/>
            <person name="Larsson T."/>
            <person name="Lv J."/>
            <person name="Arendt D."/>
            <person name="Savage R."/>
            <person name="Osoegawa K."/>
            <person name="de Jong P."/>
            <person name="Grimwood J."/>
            <person name="Chapman J.A."/>
            <person name="Shapiro H."/>
            <person name="Aerts A."/>
            <person name="Otillar R.P."/>
            <person name="Terry A.Y."/>
            <person name="Boore J.L."/>
            <person name="Grigoriev I.V."/>
            <person name="Lindberg D.R."/>
            <person name="Seaver E.C."/>
            <person name="Weisblat D.A."/>
            <person name="Putnam N.H."/>
            <person name="Rokhsar D.S."/>
        </authorList>
    </citation>
    <scope>NUCLEOTIDE SEQUENCE</scope>
    <source>
        <strain evidence="9 11">I ESC-2004</strain>
    </source>
</reference>
<evidence type="ECO:0000256" key="4">
    <source>
        <dbReference type="ARBA" id="ARBA00022490"/>
    </source>
</evidence>
<dbReference type="GO" id="GO:0005634">
    <property type="term" value="C:nucleus"/>
    <property type="evidence" value="ECO:0007669"/>
    <property type="project" value="UniProtKB-SubCell"/>
</dbReference>
<keyword evidence="6" id="KW-0539">Nucleus</keyword>
<evidence type="ECO:0000256" key="6">
    <source>
        <dbReference type="ARBA" id="ARBA00023242"/>
    </source>
</evidence>
<evidence type="ECO:0000256" key="5">
    <source>
        <dbReference type="ARBA" id="ARBA00022786"/>
    </source>
</evidence>
<dbReference type="PANTHER" id="PTHR12493">
    <property type="entry name" value="CUE DOMAIN CONTAINING 2"/>
    <property type="match status" value="1"/>
</dbReference>
<dbReference type="PANTHER" id="PTHR12493:SF0">
    <property type="entry name" value="CUE DOMAIN-CONTAINING PROTEIN 2"/>
    <property type="match status" value="1"/>
</dbReference>
<dbReference type="Proteomes" id="UP000014760">
    <property type="component" value="Unassembled WGS sequence"/>
</dbReference>
<evidence type="ECO:0000313" key="9">
    <source>
        <dbReference type="EMBL" id="ELU02516.1"/>
    </source>
</evidence>
<feature type="region of interest" description="Disordered" evidence="7">
    <location>
        <begin position="120"/>
        <end position="148"/>
    </location>
</feature>
<comment type="similarity">
    <text evidence="3">Belongs to the CUEDC2 family.</text>
</comment>
<organism evidence="9">
    <name type="scientific">Capitella teleta</name>
    <name type="common">Polychaete worm</name>
    <dbReference type="NCBI Taxonomy" id="283909"/>
    <lineage>
        <taxon>Eukaryota</taxon>
        <taxon>Metazoa</taxon>
        <taxon>Spiralia</taxon>
        <taxon>Lophotrochozoa</taxon>
        <taxon>Annelida</taxon>
        <taxon>Polychaeta</taxon>
        <taxon>Sedentaria</taxon>
        <taxon>Scolecida</taxon>
        <taxon>Capitellidae</taxon>
        <taxon>Capitella</taxon>
    </lineage>
</organism>
<comment type="subcellular location">
    <subcellularLocation>
        <location evidence="2">Cytoplasm</location>
    </subcellularLocation>
    <subcellularLocation>
        <location evidence="1">Nucleus</location>
    </subcellularLocation>
</comment>
<feature type="domain" description="CUE" evidence="8">
    <location>
        <begin position="157"/>
        <end position="200"/>
    </location>
</feature>
<feature type="compositionally biased region" description="Polar residues" evidence="7">
    <location>
        <begin position="133"/>
        <end position="145"/>
    </location>
</feature>
<accession>R7U8S0</accession>
<gene>
    <name evidence="9" type="ORF">CAPTEDRAFT_194308</name>
</gene>
<reference evidence="10" key="3">
    <citation type="submission" date="2015-06" db="UniProtKB">
        <authorList>
            <consortium name="EnsemblMetazoa"/>
        </authorList>
    </citation>
    <scope>IDENTIFICATION</scope>
</reference>
<dbReference type="EMBL" id="KB303969">
    <property type="protein sequence ID" value="ELU02516.1"/>
    <property type="molecule type" value="Genomic_DNA"/>
</dbReference>
<evidence type="ECO:0000259" key="8">
    <source>
        <dbReference type="PROSITE" id="PS51140"/>
    </source>
</evidence>
<dbReference type="InterPro" id="IPR003892">
    <property type="entry name" value="CUE"/>
</dbReference>
<dbReference type="AlphaFoldDB" id="R7U8S0"/>
<dbReference type="InterPro" id="IPR039805">
    <property type="entry name" value="CUE_CUED2"/>
</dbReference>
<dbReference type="EnsemblMetazoa" id="CapteT194308">
    <property type="protein sequence ID" value="CapteP194308"/>
    <property type="gene ID" value="CapteG194308"/>
</dbReference>
<dbReference type="GO" id="GO:0043130">
    <property type="term" value="F:ubiquitin binding"/>
    <property type="evidence" value="ECO:0007669"/>
    <property type="project" value="InterPro"/>
</dbReference>
<dbReference type="CDD" id="cd14367">
    <property type="entry name" value="CUE_CUED2"/>
    <property type="match status" value="1"/>
</dbReference>
<dbReference type="OrthoDB" id="10060331at2759"/>
<dbReference type="OMA" id="ICEWIYK"/>
<dbReference type="PROSITE" id="PS51140">
    <property type="entry name" value="CUE"/>
    <property type="match status" value="1"/>
</dbReference>
<evidence type="ECO:0000256" key="3">
    <source>
        <dbReference type="ARBA" id="ARBA00006106"/>
    </source>
</evidence>
<name>R7U8S0_CAPTE</name>
<sequence length="302" mass="33926">MPNKKVIIQESLSTFLQRHNAEPPEGAIDDIVLDYVVSILEEIGSEEDVQDSFDVEGFSEMMEAYIPGFACIESTLVTEWIFLLTEKLKTSESLSNGAEVLTKQLFSQLSLSPATHEIPSKAVPIKQRKNSRKTSGSGDDFQSSPRVKGDCAFSVSDTQQEADHLREMFPGASSLEINQCLCVAKGSLDEAIQLILHRQDMGDSIKESHQPHISHKATSLNEDQMKESILHKYSYVDTADDRREHRPSVALQGKGGPKLIRYLDSKVVSTKGERFTEIKRDDEVDPKKFNINLKPAKQYRFH</sequence>
<dbReference type="GO" id="GO:0005737">
    <property type="term" value="C:cytoplasm"/>
    <property type="evidence" value="ECO:0007669"/>
    <property type="project" value="UniProtKB-SubCell"/>
</dbReference>
<protein>
    <recommendedName>
        <fullName evidence="8">CUE domain-containing protein</fullName>
    </recommendedName>
</protein>
<keyword evidence="4" id="KW-0963">Cytoplasm</keyword>
<reference evidence="11" key="1">
    <citation type="submission" date="2012-12" db="EMBL/GenBank/DDBJ databases">
        <authorList>
            <person name="Hellsten U."/>
            <person name="Grimwood J."/>
            <person name="Chapman J.A."/>
            <person name="Shapiro H."/>
            <person name="Aerts A."/>
            <person name="Otillar R.P."/>
            <person name="Terry A.Y."/>
            <person name="Boore J.L."/>
            <person name="Simakov O."/>
            <person name="Marletaz F."/>
            <person name="Cho S.-J."/>
            <person name="Edsinger-Gonzales E."/>
            <person name="Havlak P."/>
            <person name="Kuo D.-H."/>
            <person name="Larsson T."/>
            <person name="Lv J."/>
            <person name="Arendt D."/>
            <person name="Savage R."/>
            <person name="Osoegawa K."/>
            <person name="de Jong P."/>
            <person name="Lindberg D.R."/>
            <person name="Seaver E.C."/>
            <person name="Weisblat D.A."/>
            <person name="Putnam N.H."/>
            <person name="Grigoriev I.V."/>
            <person name="Rokhsar D.S."/>
        </authorList>
    </citation>
    <scope>NUCLEOTIDE SEQUENCE</scope>
    <source>
        <strain evidence="11">I ESC-2004</strain>
    </source>
</reference>
<evidence type="ECO:0000256" key="7">
    <source>
        <dbReference type="SAM" id="MobiDB-lite"/>
    </source>
</evidence>
<proteinExistence type="inferred from homology"/>
<keyword evidence="5" id="KW-0833">Ubl conjugation pathway</keyword>
<dbReference type="HOGENOM" id="CLU_048031_0_0_1"/>
<evidence type="ECO:0000313" key="11">
    <source>
        <dbReference type="Proteomes" id="UP000014760"/>
    </source>
</evidence>
<keyword evidence="11" id="KW-1185">Reference proteome</keyword>